<evidence type="ECO:0000256" key="1">
    <source>
        <dbReference type="ARBA" id="ARBA00022598"/>
    </source>
</evidence>
<dbReference type="GO" id="GO:0005524">
    <property type="term" value="F:ATP binding"/>
    <property type="evidence" value="ECO:0007669"/>
    <property type="project" value="InterPro"/>
</dbReference>
<sequence length="432" mass="46468">MNITIQEAQYVDERTGNDKFYRTFVFDSVWVTQYGRNGTIGTFTKIVVATSPAAAQSAADAKYASKVKKGYTPERSGVVVSASDIDATNLTSLDELAEALPMGTSTAIVSAPVNVVDLGVQRAADLTKDVHASLLSLLGAWVATAEDKSPTLPMRPMLASVQTAETVASAMLDTAWVAQFKYDGDRVVIEVTDGDIRVLNRQGQEKVKNIGTAHLRPFSALNTGRWVFDGEVVGRTLVLYDLAVATDGDSTWVNERTPFSIRYTVLSDIVGILGIPEVASASVDAPVVLAPVASTNVAKDQFLATAVAEQREGIILRHLDGLYELGRRSTTLIKHKLIKDADVIITSLHGTKSSATLAVHALDGSLVEVGASSTIGKGDVRVGDVWLVTFLYVVDPRHPHLFQPRLVRRRDDKSAAACTIDQFVDAGTSRKV</sequence>
<dbReference type="InterPro" id="IPR036930">
    <property type="entry name" value="WGR_dom_sf"/>
</dbReference>
<dbReference type="GO" id="GO:0006310">
    <property type="term" value="P:DNA recombination"/>
    <property type="evidence" value="ECO:0007669"/>
    <property type="project" value="InterPro"/>
</dbReference>
<gene>
    <name evidence="6" type="ORF">MQH31_18035</name>
</gene>
<organism evidence="6 7">
    <name type="scientific">Cryobacterium zhongshanensis</name>
    <dbReference type="NCBI Taxonomy" id="2928153"/>
    <lineage>
        <taxon>Bacteria</taxon>
        <taxon>Bacillati</taxon>
        <taxon>Actinomycetota</taxon>
        <taxon>Actinomycetes</taxon>
        <taxon>Micrococcales</taxon>
        <taxon>Microbacteriaceae</taxon>
        <taxon>Cryobacterium</taxon>
    </lineage>
</organism>
<dbReference type="PANTHER" id="PTHR47810:SF1">
    <property type="entry name" value="DNA LIGASE B"/>
    <property type="match status" value="1"/>
</dbReference>
<evidence type="ECO:0000256" key="4">
    <source>
        <dbReference type="ARBA" id="ARBA00023204"/>
    </source>
</evidence>
<evidence type="ECO:0000313" key="6">
    <source>
        <dbReference type="EMBL" id="MCI4659709.1"/>
    </source>
</evidence>
<dbReference type="Pfam" id="PF05406">
    <property type="entry name" value="WGR"/>
    <property type="match status" value="1"/>
</dbReference>
<feature type="domain" description="WGR" evidence="5">
    <location>
        <begin position="1"/>
        <end position="78"/>
    </location>
</feature>
<dbReference type="InterPro" id="IPR016059">
    <property type="entry name" value="DNA_ligase_ATP-dep_CS"/>
</dbReference>
<keyword evidence="7" id="KW-1185">Reference proteome</keyword>
<dbReference type="Pfam" id="PF01068">
    <property type="entry name" value="DNA_ligase_A_M"/>
    <property type="match status" value="1"/>
</dbReference>
<dbReference type="Proteomes" id="UP001165341">
    <property type="component" value="Unassembled WGS sequence"/>
</dbReference>
<keyword evidence="3" id="KW-0227">DNA damage</keyword>
<name>A0AA41UIM9_9MICO</name>
<evidence type="ECO:0000256" key="2">
    <source>
        <dbReference type="ARBA" id="ARBA00022705"/>
    </source>
</evidence>
<dbReference type="SMART" id="SM00773">
    <property type="entry name" value="WGR"/>
    <property type="match status" value="1"/>
</dbReference>
<evidence type="ECO:0000259" key="5">
    <source>
        <dbReference type="SMART" id="SM00773"/>
    </source>
</evidence>
<dbReference type="PROSITE" id="PS00697">
    <property type="entry name" value="DNA_LIGASE_A1"/>
    <property type="match status" value="1"/>
</dbReference>
<dbReference type="Gene3D" id="3.30.470.30">
    <property type="entry name" value="DNA ligase/mRNA capping enzyme"/>
    <property type="match status" value="2"/>
</dbReference>
<comment type="caution">
    <text evidence="6">The sequence shown here is derived from an EMBL/GenBank/DDBJ whole genome shotgun (WGS) entry which is preliminary data.</text>
</comment>
<dbReference type="EMBL" id="JALGAR010000006">
    <property type="protein sequence ID" value="MCI4659709.1"/>
    <property type="molecule type" value="Genomic_DNA"/>
</dbReference>
<dbReference type="InterPro" id="IPR008893">
    <property type="entry name" value="WGR_domain"/>
</dbReference>
<evidence type="ECO:0000256" key="3">
    <source>
        <dbReference type="ARBA" id="ARBA00022763"/>
    </source>
</evidence>
<keyword evidence="4" id="KW-0234">DNA repair</keyword>
<dbReference type="GO" id="GO:0003910">
    <property type="term" value="F:DNA ligase (ATP) activity"/>
    <property type="evidence" value="ECO:0007669"/>
    <property type="project" value="InterPro"/>
</dbReference>
<proteinExistence type="predicted"/>
<dbReference type="SUPFAM" id="SSF142921">
    <property type="entry name" value="WGR domain-like"/>
    <property type="match status" value="1"/>
</dbReference>
<dbReference type="SUPFAM" id="SSF56091">
    <property type="entry name" value="DNA ligase/mRNA capping enzyme, catalytic domain"/>
    <property type="match status" value="1"/>
</dbReference>
<protein>
    <submittedName>
        <fullName evidence="6">WGR domain-containing protein</fullName>
    </submittedName>
</protein>
<dbReference type="GO" id="GO:0006281">
    <property type="term" value="P:DNA repair"/>
    <property type="evidence" value="ECO:0007669"/>
    <property type="project" value="UniProtKB-KW"/>
</dbReference>
<dbReference type="PANTHER" id="PTHR47810">
    <property type="entry name" value="DNA LIGASE"/>
    <property type="match status" value="1"/>
</dbReference>
<evidence type="ECO:0000313" key="7">
    <source>
        <dbReference type="Proteomes" id="UP001165341"/>
    </source>
</evidence>
<reference evidence="6" key="1">
    <citation type="submission" date="2022-03" db="EMBL/GenBank/DDBJ databases">
        <title>Cryobacterium sp. nov. strain ZS14-85, isolated from Antarctic soil.</title>
        <authorList>
            <person name="Li J."/>
            <person name="Niu G."/>
        </authorList>
    </citation>
    <scope>NUCLEOTIDE SEQUENCE</scope>
    <source>
        <strain evidence="6">ZS14-85</strain>
    </source>
</reference>
<dbReference type="InterPro" id="IPR050326">
    <property type="entry name" value="NAD_dep_DNA_ligaseB"/>
</dbReference>
<keyword evidence="1" id="KW-0436">Ligase</keyword>
<dbReference type="RefSeq" id="WP_243013200.1">
    <property type="nucleotide sequence ID" value="NZ_JALGAR010000006.1"/>
</dbReference>
<accession>A0AA41UIM9</accession>
<dbReference type="GO" id="GO:0006260">
    <property type="term" value="P:DNA replication"/>
    <property type="evidence" value="ECO:0007669"/>
    <property type="project" value="UniProtKB-KW"/>
</dbReference>
<dbReference type="AlphaFoldDB" id="A0AA41UIM9"/>
<dbReference type="Gene3D" id="2.20.140.10">
    <property type="entry name" value="WGR domain"/>
    <property type="match status" value="1"/>
</dbReference>
<keyword evidence="2" id="KW-0235">DNA replication</keyword>
<dbReference type="InterPro" id="IPR012310">
    <property type="entry name" value="DNA_ligase_ATP-dep_cent"/>
</dbReference>